<keyword evidence="3" id="KW-0963">Cytoplasm</keyword>
<comment type="caution">
    <text evidence="5">The sequence shown here is derived from an EMBL/GenBank/DDBJ whole genome shotgun (WGS) entry which is preliminary data.</text>
</comment>
<comment type="subcellular location">
    <subcellularLocation>
        <location evidence="1">Cytoplasm</location>
    </subcellularLocation>
</comment>
<name>A0ABN1WHH7_9PSEU</name>
<evidence type="ECO:0000256" key="1">
    <source>
        <dbReference type="ARBA" id="ARBA00004496"/>
    </source>
</evidence>
<dbReference type="EMBL" id="BAAALN010000018">
    <property type="protein sequence ID" value="GAA1250183.1"/>
    <property type="molecule type" value="Genomic_DNA"/>
</dbReference>
<dbReference type="Proteomes" id="UP001500653">
    <property type="component" value="Unassembled WGS sequence"/>
</dbReference>
<evidence type="ECO:0000313" key="6">
    <source>
        <dbReference type="Proteomes" id="UP001500653"/>
    </source>
</evidence>
<sequence length="250" mass="27601">MAVLDRPVTLPRVIALYAWELEELGEAHPILGARETYIHVDRTGEAERQALGLLQDLGLSDGQMPTRELRVALRVLRSPVRELYSHSKIHTRDGGTLEFKSAAAVAGDVGVALEVRGDMVTLSRFDADDLVDGFLSELPALRPAQIPELHTTRRDYELRDENHDMFAARESPEKRIEKLVKAPRLGVHQVFVAGRTTGGGHERSLPFTLIDARDQGRILTFTDPGGGIHCLPADSGTLTKTFLATWQSIP</sequence>
<gene>
    <name evidence="5" type="ORF">GCM10009676_41000</name>
</gene>
<organism evidence="5 6">
    <name type="scientific">Prauserella halophila</name>
    <dbReference type="NCBI Taxonomy" id="185641"/>
    <lineage>
        <taxon>Bacteria</taxon>
        <taxon>Bacillati</taxon>
        <taxon>Actinomycetota</taxon>
        <taxon>Actinomycetes</taxon>
        <taxon>Pseudonocardiales</taxon>
        <taxon>Pseudonocardiaceae</taxon>
        <taxon>Prauserella</taxon>
    </lineage>
</organism>
<comment type="similarity">
    <text evidence="2">Belongs to the EspG family.</text>
</comment>
<dbReference type="InterPro" id="IPR025734">
    <property type="entry name" value="EspG"/>
</dbReference>
<keyword evidence="6" id="KW-1185">Reference proteome</keyword>
<dbReference type="Pfam" id="PF14011">
    <property type="entry name" value="ESX-1_EspG"/>
    <property type="match status" value="1"/>
</dbReference>
<evidence type="ECO:0000256" key="4">
    <source>
        <dbReference type="ARBA" id="ARBA00023186"/>
    </source>
</evidence>
<evidence type="ECO:0000256" key="2">
    <source>
        <dbReference type="ARBA" id="ARBA00006411"/>
    </source>
</evidence>
<protein>
    <submittedName>
        <fullName evidence="5">ESX secretion-associated protein EspG</fullName>
    </submittedName>
</protein>
<accession>A0ABN1WHH7</accession>
<evidence type="ECO:0000256" key="3">
    <source>
        <dbReference type="ARBA" id="ARBA00022490"/>
    </source>
</evidence>
<dbReference type="RefSeq" id="WP_253864256.1">
    <property type="nucleotide sequence ID" value="NZ_BAAALN010000018.1"/>
</dbReference>
<proteinExistence type="inferred from homology"/>
<reference evidence="5 6" key="1">
    <citation type="journal article" date="2019" name="Int. J. Syst. Evol. Microbiol.">
        <title>The Global Catalogue of Microorganisms (GCM) 10K type strain sequencing project: providing services to taxonomists for standard genome sequencing and annotation.</title>
        <authorList>
            <consortium name="The Broad Institute Genomics Platform"/>
            <consortium name="The Broad Institute Genome Sequencing Center for Infectious Disease"/>
            <person name="Wu L."/>
            <person name="Ma J."/>
        </authorList>
    </citation>
    <scope>NUCLEOTIDE SEQUENCE [LARGE SCALE GENOMIC DNA]</scope>
    <source>
        <strain evidence="5 6">JCM 13023</strain>
    </source>
</reference>
<keyword evidence="4" id="KW-0143">Chaperone</keyword>
<evidence type="ECO:0000313" key="5">
    <source>
        <dbReference type="EMBL" id="GAA1250183.1"/>
    </source>
</evidence>